<dbReference type="Proteomes" id="UP000250321">
    <property type="component" value="Unassembled WGS sequence"/>
</dbReference>
<gene>
    <name evidence="1" type="ORF">Pyn_29258</name>
</gene>
<protein>
    <submittedName>
        <fullName evidence="1">Uncharacterized protein</fullName>
    </submittedName>
</protein>
<evidence type="ECO:0000313" key="2">
    <source>
        <dbReference type="Proteomes" id="UP000250321"/>
    </source>
</evidence>
<dbReference type="AlphaFoldDB" id="A0A314Z0X6"/>
<dbReference type="EMBL" id="PJQY01002266">
    <property type="protein sequence ID" value="PQP95255.1"/>
    <property type="molecule type" value="Genomic_DNA"/>
</dbReference>
<sequence>MPMNFGIIPKLGAKLLSGSFFQEKKLLSGFSLSRREECARNLKEGGMCKESFLRLTIESLEVDPAMVVGRFWNRVEKRLGSPLLIKSNVKSPNDQ</sequence>
<name>A0A314Z0X6_PRUYE</name>
<accession>A0A314Z0X6</accession>
<comment type="caution">
    <text evidence="1">The sequence shown here is derived from an EMBL/GenBank/DDBJ whole genome shotgun (WGS) entry which is preliminary data.</text>
</comment>
<reference evidence="1 2" key="1">
    <citation type="submission" date="2018-02" db="EMBL/GenBank/DDBJ databases">
        <title>Draft genome of wild Prunus yedoensis var. nudiflora.</title>
        <authorList>
            <person name="Baek S."/>
            <person name="Kim J.-H."/>
            <person name="Choi K."/>
            <person name="Kim G.-B."/>
            <person name="Cho A."/>
            <person name="Jang H."/>
            <person name="Shin C.-H."/>
            <person name="Yu H.-J."/>
            <person name="Mun J.-H."/>
        </authorList>
    </citation>
    <scope>NUCLEOTIDE SEQUENCE [LARGE SCALE GENOMIC DNA]</scope>
    <source>
        <strain evidence="2">cv. Jeju island</strain>
        <tissue evidence="1">Leaf</tissue>
    </source>
</reference>
<keyword evidence="2" id="KW-1185">Reference proteome</keyword>
<proteinExistence type="predicted"/>
<organism evidence="1 2">
    <name type="scientific">Prunus yedoensis var. nudiflora</name>
    <dbReference type="NCBI Taxonomy" id="2094558"/>
    <lineage>
        <taxon>Eukaryota</taxon>
        <taxon>Viridiplantae</taxon>
        <taxon>Streptophyta</taxon>
        <taxon>Embryophyta</taxon>
        <taxon>Tracheophyta</taxon>
        <taxon>Spermatophyta</taxon>
        <taxon>Magnoliopsida</taxon>
        <taxon>eudicotyledons</taxon>
        <taxon>Gunneridae</taxon>
        <taxon>Pentapetalae</taxon>
        <taxon>rosids</taxon>
        <taxon>fabids</taxon>
        <taxon>Rosales</taxon>
        <taxon>Rosaceae</taxon>
        <taxon>Amygdaloideae</taxon>
        <taxon>Amygdaleae</taxon>
        <taxon>Prunus</taxon>
    </lineage>
</organism>
<evidence type="ECO:0000313" key="1">
    <source>
        <dbReference type="EMBL" id="PQP95255.1"/>
    </source>
</evidence>